<keyword evidence="1" id="KW-1185">Reference proteome</keyword>
<proteinExistence type="predicted"/>
<sequence>MPLTKDEKKRLLGLFDDNHESYVKEEEDIKEYARNKNRQKSSKVLNNGNIFPAFVKPSIEESQQIFLIKQEPEDNEIFEYIESQKCASSDVPFNQVKKEPEEFEYLTNPEKATNSKCEEFLSYSEKAFGGSIEEQKDMVEYDELILNHSGFKSNVLKIV</sequence>
<accession>A0A914DCH8</accession>
<evidence type="ECO:0000313" key="2">
    <source>
        <dbReference type="WBParaSite" id="ACRNAN_scaffold2176.g17992.t1"/>
    </source>
</evidence>
<reference evidence="2" key="1">
    <citation type="submission" date="2022-11" db="UniProtKB">
        <authorList>
            <consortium name="WormBaseParasite"/>
        </authorList>
    </citation>
    <scope>IDENTIFICATION</scope>
</reference>
<dbReference type="AlphaFoldDB" id="A0A914DCH8"/>
<dbReference type="WBParaSite" id="ACRNAN_scaffold2176.g17992.t1">
    <property type="protein sequence ID" value="ACRNAN_scaffold2176.g17992.t1"/>
    <property type="gene ID" value="ACRNAN_scaffold2176.g17992"/>
</dbReference>
<organism evidence="1 2">
    <name type="scientific">Acrobeloides nanus</name>
    <dbReference type="NCBI Taxonomy" id="290746"/>
    <lineage>
        <taxon>Eukaryota</taxon>
        <taxon>Metazoa</taxon>
        <taxon>Ecdysozoa</taxon>
        <taxon>Nematoda</taxon>
        <taxon>Chromadorea</taxon>
        <taxon>Rhabditida</taxon>
        <taxon>Tylenchina</taxon>
        <taxon>Cephalobomorpha</taxon>
        <taxon>Cephaloboidea</taxon>
        <taxon>Cephalobidae</taxon>
        <taxon>Acrobeloides</taxon>
    </lineage>
</organism>
<name>A0A914DCH8_9BILA</name>
<evidence type="ECO:0000313" key="1">
    <source>
        <dbReference type="Proteomes" id="UP000887540"/>
    </source>
</evidence>
<dbReference type="Proteomes" id="UP000887540">
    <property type="component" value="Unplaced"/>
</dbReference>
<protein>
    <submittedName>
        <fullName evidence="2">Uncharacterized protein</fullName>
    </submittedName>
</protein>